<dbReference type="CDD" id="cd00077">
    <property type="entry name" value="HDc"/>
    <property type="match status" value="1"/>
</dbReference>
<evidence type="ECO:0000256" key="1">
    <source>
        <dbReference type="ARBA" id="ARBA00022801"/>
    </source>
</evidence>
<keyword evidence="1 3" id="KW-0378">Hydrolase</keyword>
<dbReference type="SMART" id="SM00471">
    <property type="entry name" value="HDc"/>
    <property type="match status" value="1"/>
</dbReference>
<dbReference type="InterPro" id="IPR027432">
    <property type="entry name" value="dGTP_triphosphohydrolase_C"/>
</dbReference>
<organism evidence="3 4">
    <name type="scientific">Dehalobacter restrictus</name>
    <dbReference type="NCBI Taxonomy" id="55583"/>
    <lineage>
        <taxon>Bacteria</taxon>
        <taxon>Bacillati</taxon>
        <taxon>Bacillota</taxon>
        <taxon>Clostridia</taxon>
        <taxon>Eubacteriales</taxon>
        <taxon>Desulfitobacteriaceae</taxon>
        <taxon>Dehalobacter</taxon>
    </lineage>
</organism>
<evidence type="ECO:0000313" key="3">
    <source>
        <dbReference type="EMBL" id="QGZ99807.1"/>
    </source>
</evidence>
<reference evidence="3 4" key="1">
    <citation type="submission" date="2019-12" db="EMBL/GenBank/DDBJ databases">
        <title>Sequence classification of anaerobic respiratory reductive dehalogenases: First we see many, then we see few.</title>
        <authorList>
            <person name="Molenda O."/>
            <person name="Puentes Jacome L.A."/>
            <person name="Cao X."/>
            <person name="Nesbo C.L."/>
            <person name="Tang S."/>
            <person name="Morson N."/>
            <person name="Patron J."/>
            <person name="Lomheim L."/>
            <person name="Wishart D.S."/>
            <person name="Edwards E.A."/>
        </authorList>
    </citation>
    <scope>NUCLEOTIDE SEQUENCE [LARGE SCALE GENOMIC DNA]</scope>
    <source>
        <strain evidence="3 4">12DCA</strain>
    </source>
</reference>
<proteinExistence type="predicted"/>
<dbReference type="InterPro" id="IPR006674">
    <property type="entry name" value="HD_domain"/>
</dbReference>
<dbReference type="Gene3D" id="1.10.3410.10">
    <property type="entry name" value="putative deoxyguanosinetriphosphate triphosphohydrolase like domain"/>
    <property type="match status" value="1"/>
</dbReference>
<dbReference type="Proteomes" id="UP000430508">
    <property type="component" value="Chromosome"/>
</dbReference>
<dbReference type="InterPro" id="IPR003607">
    <property type="entry name" value="HD/PDEase_dom"/>
</dbReference>
<dbReference type="PANTHER" id="PTHR11373">
    <property type="entry name" value="DEOXYNUCLEOSIDE TRIPHOSPHATE TRIPHOSPHOHYDROLASE"/>
    <property type="match status" value="1"/>
</dbReference>
<dbReference type="NCBIfam" id="TIGR01353">
    <property type="entry name" value="dGTP_triPase"/>
    <property type="match status" value="1"/>
</dbReference>
<dbReference type="PANTHER" id="PTHR11373:SF32">
    <property type="entry name" value="DEOXYGUANOSINETRIPHOSPHATE TRIPHOSPHOHYDROLASE"/>
    <property type="match status" value="1"/>
</dbReference>
<dbReference type="InterPro" id="IPR023293">
    <property type="entry name" value="dGTP_triP_hydro_central_sf"/>
</dbReference>
<dbReference type="RefSeq" id="WP_019225673.1">
    <property type="nucleotide sequence ID" value="NZ_CP046996.1"/>
</dbReference>
<dbReference type="InterPro" id="IPR050135">
    <property type="entry name" value="dGTPase-like"/>
</dbReference>
<dbReference type="EMBL" id="CP046996">
    <property type="protein sequence ID" value="QGZ99807.1"/>
    <property type="molecule type" value="Genomic_DNA"/>
</dbReference>
<sequence>MEWGKLLMPYRLGCPKEKCAHSPDRNEFLRDFDRIIFSAAFRRLNGKTQVFPFPETDVIHTRLTHSLEAASVGRSLGTIVGNELSKKDPTIQQLQFGSVVCAACLAHDIGNPPLGHSGEKAISEFFNSERGDEIMKGINPNERADFQNFEGNAMGFHILTYSNPQKTNVAGGHGLTYPTLAAFTKYPRPINIYNEKKVASEKKAGLFQCDVNVFSEIAKDLDINIKEDGGRWYRYPLAFLTEAADDICYGVIDLEDGYKHGLISFEEASSLFIEVCKASSGDTDINNLTNILNERERIGYLRAKAVNSLIYQVTDVFIKNERDILSGKLDKQICKLIESNEVMEKIGQISSAKIYSHLPVIQIEAAGFEVLPGLLDIFLSALKENTKESSKKILQLIPEEYKFDFDKQPYDAILSITSYIAGMTDTFAVDTYRNLRGIKLPNY</sequence>
<evidence type="ECO:0000313" key="4">
    <source>
        <dbReference type="Proteomes" id="UP000430508"/>
    </source>
</evidence>
<gene>
    <name evidence="3" type="primary">dgt</name>
    <name evidence="3" type="ORF">GQ588_03665</name>
</gene>
<protein>
    <submittedName>
        <fullName evidence="3">DNTP triphosphohydrolase</fullName>
    </submittedName>
</protein>
<dbReference type="InterPro" id="IPR006261">
    <property type="entry name" value="dGTPase"/>
</dbReference>
<dbReference type="Pfam" id="PF01966">
    <property type="entry name" value="HD"/>
    <property type="match status" value="1"/>
</dbReference>
<dbReference type="Gene3D" id="1.10.3210.10">
    <property type="entry name" value="Hypothetical protein af1432"/>
    <property type="match status" value="1"/>
</dbReference>
<dbReference type="SUPFAM" id="SSF109604">
    <property type="entry name" value="HD-domain/PDEase-like"/>
    <property type="match status" value="1"/>
</dbReference>
<dbReference type="AlphaFoldDB" id="A0A857DGQ8"/>
<name>A0A857DGQ8_9FIRM</name>
<dbReference type="GO" id="GO:0008832">
    <property type="term" value="F:dGTPase activity"/>
    <property type="evidence" value="ECO:0007669"/>
    <property type="project" value="TreeGrafter"/>
</dbReference>
<dbReference type="Gene3D" id="1.10.3550.10">
    <property type="entry name" value="eoxyguanosinetriphosphate triphosphohydrolase domain-like"/>
    <property type="match status" value="1"/>
</dbReference>
<accession>A0A857DGQ8</accession>
<feature type="domain" description="HD/PDEase" evidence="2">
    <location>
        <begin position="58"/>
        <end position="259"/>
    </location>
</feature>
<evidence type="ECO:0000259" key="2">
    <source>
        <dbReference type="SMART" id="SM00471"/>
    </source>
</evidence>
<dbReference type="GO" id="GO:0006203">
    <property type="term" value="P:dGTP catabolic process"/>
    <property type="evidence" value="ECO:0007669"/>
    <property type="project" value="TreeGrafter"/>
</dbReference>